<organism evidence="1 2">
    <name type="scientific">Diversispora eburnea</name>
    <dbReference type="NCBI Taxonomy" id="1213867"/>
    <lineage>
        <taxon>Eukaryota</taxon>
        <taxon>Fungi</taxon>
        <taxon>Fungi incertae sedis</taxon>
        <taxon>Mucoromycota</taxon>
        <taxon>Glomeromycotina</taxon>
        <taxon>Glomeromycetes</taxon>
        <taxon>Diversisporales</taxon>
        <taxon>Diversisporaceae</taxon>
        <taxon>Diversispora</taxon>
    </lineage>
</organism>
<comment type="caution">
    <text evidence="1">The sequence shown here is derived from an EMBL/GenBank/DDBJ whole genome shotgun (WGS) entry which is preliminary data.</text>
</comment>
<name>A0A9N9AFE7_9GLOM</name>
<dbReference type="OrthoDB" id="2374313at2759"/>
<proteinExistence type="predicted"/>
<dbReference type="EMBL" id="CAJVPK010000580">
    <property type="protein sequence ID" value="CAG8528336.1"/>
    <property type="molecule type" value="Genomic_DNA"/>
</dbReference>
<dbReference type="SUPFAM" id="SSF56973">
    <property type="entry name" value="Aerolisin/ETX pore-forming domain"/>
    <property type="match status" value="1"/>
</dbReference>
<dbReference type="Gene3D" id="2.80.10.50">
    <property type="match status" value="1"/>
</dbReference>
<keyword evidence="2" id="KW-1185">Reference proteome</keyword>
<protein>
    <submittedName>
        <fullName evidence="1">10555_t:CDS:1</fullName>
    </submittedName>
</protein>
<dbReference type="Proteomes" id="UP000789706">
    <property type="component" value="Unassembled WGS sequence"/>
</dbReference>
<dbReference type="InterPro" id="IPR035992">
    <property type="entry name" value="Ricin_B-like_lectins"/>
</dbReference>
<gene>
    <name evidence="1" type="ORF">DEBURN_LOCUS6013</name>
</gene>
<reference evidence="1" key="1">
    <citation type="submission" date="2021-06" db="EMBL/GenBank/DDBJ databases">
        <authorList>
            <person name="Kallberg Y."/>
            <person name="Tangrot J."/>
            <person name="Rosling A."/>
        </authorList>
    </citation>
    <scope>NUCLEOTIDE SEQUENCE</scope>
    <source>
        <strain evidence="1">AZ414A</strain>
    </source>
</reference>
<dbReference type="SUPFAM" id="SSF50370">
    <property type="entry name" value="Ricin B-like lectins"/>
    <property type="match status" value="1"/>
</dbReference>
<dbReference type="Gene3D" id="2.170.15.10">
    <property type="entry name" value="Proaerolysin, chain A, domain 3"/>
    <property type="match status" value="1"/>
</dbReference>
<evidence type="ECO:0000313" key="2">
    <source>
        <dbReference type="Proteomes" id="UP000789706"/>
    </source>
</evidence>
<accession>A0A9N9AFE7</accession>
<sequence>MFDNEIIPNKFVISFDGKGLDIITGIPYKISNNGNYIDEWGGNHGSTPHLSSENHPPGHSFYSRQLWFLVESSFRRGYKIFSNGKYLDSWGGGNDSKLYISSTDHPPENPCYLRQIWSFYSENNNSKSKVFQIHNEKNNCFIDTWGGGGGSNIKLCSHFNIPTDVHYSKQLWKFIRVFDYKLNAVISNFDYKLSSDKKKQPKKKTICEKIIDNLTSSTKLTVAFTFQEELTSKFNFSFNESLEFISETKLNTVIPFTDIEKEFNFRHNFEANKLTTTEKFTTTNTVELTPKSCVKSTNHYDFMENVEIPFEATIEITVIGDRLKKDGKIVKNTKLDADAVKLFLRENNFRGKIIRSEGNYVLAKVHGIFHGSYVLRTYQKLEDIKL</sequence>
<evidence type="ECO:0000313" key="1">
    <source>
        <dbReference type="EMBL" id="CAG8528336.1"/>
    </source>
</evidence>
<dbReference type="AlphaFoldDB" id="A0A9N9AFE7"/>